<feature type="active site" description="Nucleophile" evidence="7">
    <location>
        <position position="155"/>
    </location>
</feature>
<evidence type="ECO:0000256" key="5">
    <source>
        <dbReference type="ARBA" id="ARBA00022984"/>
    </source>
</evidence>
<keyword evidence="4 7" id="KW-0133">Cell shape</keyword>
<dbReference type="GO" id="GO:0004180">
    <property type="term" value="F:carboxypeptidase activity"/>
    <property type="evidence" value="ECO:0007669"/>
    <property type="project" value="UniProtKB-ARBA"/>
</dbReference>
<dbReference type="InterPro" id="IPR005490">
    <property type="entry name" value="LD_TPept_cat_dom"/>
</dbReference>
<dbReference type="SUPFAM" id="SSF141523">
    <property type="entry name" value="L,D-transpeptidase catalytic domain-like"/>
    <property type="match status" value="1"/>
</dbReference>
<accession>A0A2D0LDU7</accession>
<comment type="caution">
    <text evidence="9">The sequence shown here is derived from an EMBL/GenBank/DDBJ whole genome shotgun (WGS) entry which is preliminary data.</text>
</comment>
<dbReference type="UniPathway" id="UPA00219"/>
<name>A0A2D0LDU7_9GAMM</name>
<dbReference type="Proteomes" id="UP000221101">
    <property type="component" value="Unassembled WGS sequence"/>
</dbReference>
<dbReference type="CDD" id="cd16913">
    <property type="entry name" value="YkuD_like"/>
    <property type="match status" value="1"/>
</dbReference>
<comment type="similarity">
    <text evidence="2">Belongs to the YkuD family.</text>
</comment>
<dbReference type="InterPro" id="IPR038063">
    <property type="entry name" value="Transpep_catalytic_dom"/>
</dbReference>
<evidence type="ECO:0000259" key="8">
    <source>
        <dbReference type="PROSITE" id="PS52029"/>
    </source>
</evidence>
<dbReference type="GO" id="GO:0009252">
    <property type="term" value="P:peptidoglycan biosynthetic process"/>
    <property type="evidence" value="ECO:0007669"/>
    <property type="project" value="UniProtKB-UniPathway"/>
</dbReference>
<evidence type="ECO:0000256" key="6">
    <source>
        <dbReference type="ARBA" id="ARBA00023316"/>
    </source>
</evidence>
<organism evidence="9 10">
    <name type="scientific">Xenorhabdus kozodoii</name>
    <dbReference type="NCBI Taxonomy" id="351676"/>
    <lineage>
        <taxon>Bacteria</taxon>
        <taxon>Pseudomonadati</taxon>
        <taxon>Pseudomonadota</taxon>
        <taxon>Gammaproteobacteria</taxon>
        <taxon>Enterobacterales</taxon>
        <taxon>Morganellaceae</taxon>
        <taxon>Xenorhabdus</taxon>
    </lineage>
</organism>
<proteinExistence type="inferred from homology"/>
<feature type="active site" description="Proton donor/acceptor" evidence="7">
    <location>
        <position position="147"/>
    </location>
</feature>
<evidence type="ECO:0000256" key="7">
    <source>
        <dbReference type="PROSITE-ProRule" id="PRU01373"/>
    </source>
</evidence>
<dbReference type="GO" id="GO:0071555">
    <property type="term" value="P:cell wall organization"/>
    <property type="evidence" value="ECO:0007669"/>
    <property type="project" value="UniProtKB-UniRule"/>
</dbReference>
<dbReference type="PROSITE" id="PS52029">
    <property type="entry name" value="LD_TPASE"/>
    <property type="match status" value="1"/>
</dbReference>
<evidence type="ECO:0000256" key="2">
    <source>
        <dbReference type="ARBA" id="ARBA00005992"/>
    </source>
</evidence>
<dbReference type="GO" id="GO:0016740">
    <property type="term" value="F:transferase activity"/>
    <property type="evidence" value="ECO:0007669"/>
    <property type="project" value="UniProtKB-KW"/>
</dbReference>
<evidence type="ECO:0000256" key="3">
    <source>
        <dbReference type="ARBA" id="ARBA00022679"/>
    </source>
</evidence>
<comment type="pathway">
    <text evidence="1 7">Cell wall biogenesis; peptidoglycan biosynthesis.</text>
</comment>
<protein>
    <recommendedName>
        <fullName evidence="8">L,D-TPase catalytic domain-containing protein</fullName>
    </recommendedName>
</protein>
<dbReference type="GO" id="GO:0008360">
    <property type="term" value="P:regulation of cell shape"/>
    <property type="evidence" value="ECO:0007669"/>
    <property type="project" value="UniProtKB-UniRule"/>
</dbReference>
<dbReference type="AlphaFoldDB" id="A0A2D0LDU7"/>
<sequence>MHPLLLPVPLCAMAHSAIMPSSVTSSSLPLPSLSQPIWIKQPIKKPRLKRIGAKLFIQIFKEEKLLELYTKDHTGHYQLTQRYAICNYSGGLGPKTRQGDFKSPEGFYHVSLKQLKPNSRYYRAINLGYPNEFDKSKGYSGSNLMIHGECKSIGCYAMTNRYMDEIYQYVESALHHGQHEIKINIYPFRMTPQNMKRHKNNDNYLFWKQLQPAYEYFAQNSLPATVSVIGGQYVINVGSQHPSPFWNSQSHYSLSKIK</sequence>
<keyword evidence="5 7" id="KW-0573">Peptidoglycan synthesis</keyword>
<dbReference type="PANTHER" id="PTHR36699">
    <property type="entry name" value="LD-TRANSPEPTIDASE"/>
    <property type="match status" value="1"/>
</dbReference>
<dbReference type="Pfam" id="PF03734">
    <property type="entry name" value="YkuD"/>
    <property type="match status" value="1"/>
</dbReference>
<feature type="domain" description="L,D-TPase catalytic" evidence="8">
    <location>
        <begin position="55"/>
        <end position="186"/>
    </location>
</feature>
<dbReference type="PANTHER" id="PTHR36699:SF1">
    <property type="entry name" value="L,D-TRANSPEPTIDASE YAFK-RELATED"/>
    <property type="match status" value="1"/>
</dbReference>
<keyword evidence="10" id="KW-1185">Reference proteome</keyword>
<reference evidence="9 10" key="1">
    <citation type="journal article" date="2017" name="Nat. Microbiol.">
        <title>Natural product diversity associated with the nematode symbionts Photorhabdus and Xenorhabdus.</title>
        <authorList>
            <person name="Tobias N.J."/>
            <person name="Wolff H."/>
            <person name="Djahanschiri B."/>
            <person name="Grundmann F."/>
            <person name="Kronenwerth M."/>
            <person name="Shi Y.M."/>
            <person name="Simonyi S."/>
            <person name="Grun P."/>
            <person name="Shapiro-Ilan D."/>
            <person name="Pidot S.J."/>
            <person name="Stinear T.P."/>
            <person name="Ebersberger I."/>
            <person name="Bode H.B."/>
        </authorList>
    </citation>
    <scope>NUCLEOTIDE SEQUENCE [LARGE SCALE GENOMIC DNA]</scope>
    <source>
        <strain evidence="9 10">DSM 17907</strain>
    </source>
</reference>
<keyword evidence="3" id="KW-0808">Transferase</keyword>
<evidence type="ECO:0000313" key="9">
    <source>
        <dbReference type="EMBL" id="PHM73841.1"/>
    </source>
</evidence>
<evidence type="ECO:0000313" key="10">
    <source>
        <dbReference type="Proteomes" id="UP000221101"/>
    </source>
</evidence>
<evidence type="ECO:0000256" key="1">
    <source>
        <dbReference type="ARBA" id="ARBA00004752"/>
    </source>
</evidence>
<evidence type="ECO:0000256" key="4">
    <source>
        <dbReference type="ARBA" id="ARBA00022960"/>
    </source>
</evidence>
<keyword evidence="6 7" id="KW-0961">Cell wall biogenesis/degradation</keyword>
<gene>
    <name evidence="9" type="ORF">Xkoz_01345</name>
</gene>
<dbReference type="EMBL" id="NJCX01000008">
    <property type="protein sequence ID" value="PHM73841.1"/>
    <property type="molecule type" value="Genomic_DNA"/>
</dbReference>